<keyword evidence="2" id="KW-0472">Membrane</keyword>
<keyword evidence="2" id="KW-0812">Transmembrane</keyword>
<comment type="caution">
    <text evidence="3">The sequence shown here is derived from an EMBL/GenBank/DDBJ whole genome shotgun (WGS) entry which is preliminary data.</text>
</comment>
<protein>
    <submittedName>
        <fullName evidence="3">Uncharacterized protein</fullName>
    </submittedName>
</protein>
<proteinExistence type="predicted"/>
<reference evidence="3" key="1">
    <citation type="journal article" date="2015" name="Nature">
        <title>Complex archaea that bridge the gap between prokaryotes and eukaryotes.</title>
        <authorList>
            <person name="Spang A."/>
            <person name="Saw J.H."/>
            <person name="Jorgensen S.L."/>
            <person name="Zaremba-Niedzwiedzka K."/>
            <person name="Martijn J."/>
            <person name="Lind A.E."/>
            <person name="van Eijk R."/>
            <person name="Schleper C."/>
            <person name="Guy L."/>
            <person name="Ettema T.J."/>
        </authorList>
    </citation>
    <scope>NUCLEOTIDE SEQUENCE</scope>
</reference>
<dbReference type="AlphaFoldDB" id="A0A0F9VKG9"/>
<sequence length="191" mass="20443">MSIDFGPYGSLRRKLVSDGVDIAAKFVKRRSAPTPAAVRSHTATHNRIASVRRLAFAFAALGAIAPVALTTTAFGDELRDTMAAGAGRVGVAESIAPKLGPERRRGEAKGVVLSQADIPQDPEEDADDPPATARSITCAEALALEPLQNMDEYLKDIGINYERIFDQTLSDANCTGRQVIDFLLENGANLY</sequence>
<feature type="region of interest" description="Disordered" evidence="1">
    <location>
        <begin position="97"/>
        <end position="131"/>
    </location>
</feature>
<evidence type="ECO:0000313" key="3">
    <source>
        <dbReference type="EMBL" id="KKN74006.1"/>
    </source>
</evidence>
<keyword evidence="2" id="KW-1133">Transmembrane helix</keyword>
<evidence type="ECO:0000256" key="2">
    <source>
        <dbReference type="SAM" id="Phobius"/>
    </source>
</evidence>
<organism evidence="3">
    <name type="scientific">marine sediment metagenome</name>
    <dbReference type="NCBI Taxonomy" id="412755"/>
    <lineage>
        <taxon>unclassified sequences</taxon>
        <taxon>metagenomes</taxon>
        <taxon>ecological metagenomes</taxon>
    </lineage>
</organism>
<gene>
    <name evidence="3" type="ORF">LCGC14_0394590</name>
</gene>
<name>A0A0F9VKG9_9ZZZZ</name>
<accession>A0A0F9VKG9</accession>
<dbReference type="EMBL" id="LAZR01000333">
    <property type="protein sequence ID" value="KKN74006.1"/>
    <property type="molecule type" value="Genomic_DNA"/>
</dbReference>
<feature type="transmembrane region" description="Helical" evidence="2">
    <location>
        <begin position="54"/>
        <end position="74"/>
    </location>
</feature>
<evidence type="ECO:0000256" key="1">
    <source>
        <dbReference type="SAM" id="MobiDB-lite"/>
    </source>
</evidence>